<evidence type="ECO:0000313" key="2">
    <source>
        <dbReference type="EMBL" id="MBJ6751458.1"/>
    </source>
</evidence>
<feature type="domain" description="Methyltransferase type 11" evidence="1">
    <location>
        <begin position="69"/>
        <end position="165"/>
    </location>
</feature>
<sequence length="278" mass="30632">MHRPVDCESVLDAVIGELCQAPIDLLNIGDQAGESAYLEHSRCSYLRTLRDIVAMADALGAPYAEIPILEIGAFLGVVSCALARLGFPVTALDLPEFVQNERLQERYRRYGVACLAANLRDYSLPADTGSFAIVIMCETLEHLNFNPLPVMAEVNRLLRKEGGLYLSLPNQASLVNRVKLLCGRSVHNPISDFAAQLSCDSNMIVGLHWREYTAAELEELVLRSGFSVDSLGFYTTHRASLPARLLYLLCPTLRGNLTLAATKVEEVAPDFHFHAATR</sequence>
<dbReference type="SUPFAM" id="SSF53335">
    <property type="entry name" value="S-adenosyl-L-methionine-dependent methyltransferases"/>
    <property type="match status" value="1"/>
</dbReference>
<dbReference type="Pfam" id="PF08241">
    <property type="entry name" value="Methyltransf_11"/>
    <property type="match status" value="1"/>
</dbReference>
<comment type="caution">
    <text evidence="2">The sequence shown here is derived from an EMBL/GenBank/DDBJ whole genome shotgun (WGS) entry which is preliminary data.</text>
</comment>
<protein>
    <submittedName>
        <fullName evidence="2">Class I SAM-dependent methyltransferase</fullName>
    </submittedName>
</protein>
<keyword evidence="3" id="KW-1185">Reference proteome</keyword>
<evidence type="ECO:0000313" key="3">
    <source>
        <dbReference type="Proteomes" id="UP000614714"/>
    </source>
</evidence>
<keyword evidence="2" id="KW-0489">Methyltransferase</keyword>
<dbReference type="InterPro" id="IPR029063">
    <property type="entry name" value="SAM-dependent_MTases_sf"/>
</dbReference>
<proteinExistence type="predicted"/>
<dbReference type="EMBL" id="JAEMHL010000007">
    <property type="protein sequence ID" value="MBJ6751458.1"/>
    <property type="molecule type" value="Genomic_DNA"/>
</dbReference>
<evidence type="ECO:0000259" key="1">
    <source>
        <dbReference type="Pfam" id="PF08241"/>
    </source>
</evidence>
<reference evidence="2 3" key="1">
    <citation type="submission" date="2020-12" db="EMBL/GenBank/DDBJ databases">
        <title>Geomonas sp. Red421, isolated from paddy soil.</title>
        <authorList>
            <person name="Xu Z."/>
            <person name="Zhang Z."/>
            <person name="Masuda Y."/>
            <person name="Itoh H."/>
            <person name="Senoo K."/>
        </authorList>
    </citation>
    <scope>NUCLEOTIDE SEQUENCE [LARGE SCALE GENOMIC DNA]</scope>
    <source>
        <strain evidence="2 3">Red421</strain>
    </source>
</reference>
<organism evidence="2 3">
    <name type="scientific">Geomonas anaerohicana</name>
    <dbReference type="NCBI Taxonomy" id="2798583"/>
    <lineage>
        <taxon>Bacteria</taxon>
        <taxon>Pseudomonadati</taxon>
        <taxon>Thermodesulfobacteriota</taxon>
        <taxon>Desulfuromonadia</taxon>
        <taxon>Geobacterales</taxon>
        <taxon>Geobacteraceae</taxon>
        <taxon>Geomonas</taxon>
    </lineage>
</organism>
<keyword evidence="2" id="KW-0808">Transferase</keyword>
<dbReference type="CDD" id="cd02440">
    <property type="entry name" value="AdoMet_MTases"/>
    <property type="match status" value="1"/>
</dbReference>
<dbReference type="Proteomes" id="UP000614714">
    <property type="component" value="Unassembled WGS sequence"/>
</dbReference>
<dbReference type="Gene3D" id="3.40.50.150">
    <property type="entry name" value="Vaccinia Virus protein VP39"/>
    <property type="match status" value="1"/>
</dbReference>
<dbReference type="GO" id="GO:0032259">
    <property type="term" value="P:methylation"/>
    <property type="evidence" value="ECO:0007669"/>
    <property type="project" value="UniProtKB-KW"/>
</dbReference>
<gene>
    <name evidence="2" type="ORF">JFN91_14665</name>
</gene>
<accession>A0ABS0YGR7</accession>
<dbReference type="RefSeq" id="WP_199389927.1">
    <property type="nucleotide sequence ID" value="NZ_JAEMHL010000007.1"/>
</dbReference>
<dbReference type="InterPro" id="IPR013216">
    <property type="entry name" value="Methyltransf_11"/>
</dbReference>
<name>A0ABS0YGR7_9BACT</name>
<dbReference type="GO" id="GO:0008168">
    <property type="term" value="F:methyltransferase activity"/>
    <property type="evidence" value="ECO:0007669"/>
    <property type="project" value="UniProtKB-KW"/>
</dbReference>